<gene>
    <name evidence="1" type="ORF">EW146_g9678</name>
</gene>
<keyword evidence="2" id="KW-1185">Reference proteome</keyword>
<protein>
    <submittedName>
        <fullName evidence="1">Uncharacterized protein</fullName>
    </submittedName>
</protein>
<dbReference type="EMBL" id="SGPL01000902">
    <property type="protein sequence ID" value="THH06228.1"/>
    <property type="molecule type" value="Genomic_DNA"/>
</dbReference>
<accession>A0A4S4L649</accession>
<dbReference type="Proteomes" id="UP000310158">
    <property type="component" value="Unassembled WGS sequence"/>
</dbReference>
<evidence type="ECO:0000313" key="2">
    <source>
        <dbReference type="Proteomes" id="UP000310158"/>
    </source>
</evidence>
<dbReference type="OrthoDB" id="3060906at2759"/>
<reference evidence="1 2" key="1">
    <citation type="submission" date="2019-02" db="EMBL/GenBank/DDBJ databases">
        <title>Genome sequencing of the rare red list fungi Bondarzewia mesenterica.</title>
        <authorList>
            <person name="Buettner E."/>
            <person name="Kellner H."/>
        </authorList>
    </citation>
    <scope>NUCLEOTIDE SEQUENCE [LARGE SCALE GENOMIC DNA]</scope>
    <source>
        <strain evidence="1 2">DSM 108281</strain>
    </source>
</reference>
<sequence>MQLTPMLYLYNVHCLLKAIRGGEENMPTAAFTDDHYREVSYQGDLIHLDGFTKLVQGYHEEYRKIVADDIFFGERIPDNLNLDFDIRNLFDNPRNTSIGFCFLDDPRNKFDQVRTKYATWLLSDPDRAHAFTYVHDGRIIWKPGPSFALLDAMQRARDKLLVLSI</sequence>
<dbReference type="AlphaFoldDB" id="A0A4S4L649"/>
<proteinExistence type="predicted"/>
<name>A0A4S4L649_9AGAM</name>
<evidence type="ECO:0000313" key="1">
    <source>
        <dbReference type="EMBL" id="THH06228.1"/>
    </source>
</evidence>
<organism evidence="1 2">
    <name type="scientific">Bondarzewia mesenterica</name>
    <dbReference type="NCBI Taxonomy" id="1095465"/>
    <lineage>
        <taxon>Eukaryota</taxon>
        <taxon>Fungi</taxon>
        <taxon>Dikarya</taxon>
        <taxon>Basidiomycota</taxon>
        <taxon>Agaricomycotina</taxon>
        <taxon>Agaricomycetes</taxon>
        <taxon>Russulales</taxon>
        <taxon>Bondarzewiaceae</taxon>
        <taxon>Bondarzewia</taxon>
    </lineage>
</organism>
<comment type="caution">
    <text evidence="1">The sequence shown here is derived from an EMBL/GenBank/DDBJ whole genome shotgun (WGS) entry which is preliminary data.</text>
</comment>